<keyword evidence="2" id="KW-0808">Transferase</keyword>
<reference evidence="2" key="1">
    <citation type="journal article" date="2022" name="Arch. Microbiol.">
        <title>Microbulbifer okhotskensis sp. nov., isolated from a deep bottom sediment of the Okhotsk Sea.</title>
        <authorList>
            <person name="Romanenko L."/>
            <person name="Kurilenko V."/>
            <person name="Otstavnykh N."/>
            <person name="Velansky P."/>
            <person name="Isaeva M."/>
            <person name="Mikhailov V."/>
        </authorList>
    </citation>
    <scope>NUCLEOTIDE SEQUENCE</scope>
    <source>
        <strain evidence="2">OS29</strain>
    </source>
</reference>
<dbReference type="GO" id="GO:0016020">
    <property type="term" value="C:membrane"/>
    <property type="evidence" value="ECO:0007669"/>
    <property type="project" value="InterPro"/>
</dbReference>
<evidence type="ECO:0000259" key="1">
    <source>
        <dbReference type="Pfam" id="PF06580"/>
    </source>
</evidence>
<evidence type="ECO:0000313" key="2">
    <source>
        <dbReference type="EMBL" id="MCO1332801.1"/>
    </source>
</evidence>
<protein>
    <submittedName>
        <fullName evidence="2">Histidine kinase</fullName>
    </submittedName>
</protein>
<keyword evidence="2" id="KW-0418">Kinase</keyword>
<dbReference type="PANTHER" id="PTHR34220:SF9">
    <property type="entry name" value="SIGNAL TRANSDUCTION HISTIDINE KINASE INTERNAL REGION DOMAIN-CONTAINING PROTEIN"/>
    <property type="match status" value="1"/>
</dbReference>
<organism evidence="2 3">
    <name type="scientific">Microbulbifer okhotskensis</name>
    <dbReference type="NCBI Taxonomy" id="2926617"/>
    <lineage>
        <taxon>Bacteria</taxon>
        <taxon>Pseudomonadati</taxon>
        <taxon>Pseudomonadota</taxon>
        <taxon>Gammaproteobacteria</taxon>
        <taxon>Cellvibrionales</taxon>
        <taxon>Microbulbiferaceae</taxon>
        <taxon>Microbulbifer</taxon>
    </lineage>
</organism>
<sequence length="94" mass="10387">MPHFLFNFLANVRELVESADPQAPIFLDNLIAYLRAAVPKLGSEENTVGQELTLAQAYLNLIQMHMPDHLAFSISANAEVRKQPCLPIALQSLG</sequence>
<feature type="domain" description="Signal transduction histidine kinase internal region" evidence="1">
    <location>
        <begin position="2"/>
        <end position="69"/>
    </location>
</feature>
<dbReference type="InterPro" id="IPR010559">
    <property type="entry name" value="Sig_transdc_His_kin_internal"/>
</dbReference>
<evidence type="ECO:0000313" key="3">
    <source>
        <dbReference type="Proteomes" id="UP001139028"/>
    </source>
</evidence>
<dbReference type="AlphaFoldDB" id="A0A9X2EJF0"/>
<dbReference type="InterPro" id="IPR050640">
    <property type="entry name" value="Bact_2-comp_sensor_kinase"/>
</dbReference>
<dbReference type="EMBL" id="JALBWM010000001">
    <property type="protein sequence ID" value="MCO1332801.1"/>
    <property type="molecule type" value="Genomic_DNA"/>
</dbReference>
<proteinExistence type="predicted"/>
<accession>A0A9X2EJF0</accession>
<keyword evidence="3" id="KW-1185">Reference proteome</keyword>
<dbReference type="Pfam" id="PF06580">
    <property type="entry name" value="His_kinase"/>
    <property type="match status" value="1"/>
</dbReference>
<gene>
    <name evidence="2" type="ORF">MO867_00485</name>
</gene>
<name>A0A9X2EJF0_9GAMM</name>
<dbReference type="GO" id="GO:0000155">
    <property type="term" value="F:phosphorelay sensor kinase activity"/>
    <property type="evidence" value="ECO:0007669"/>
    <property type="project" value="InterPro"/>
</dbReference>
<dbReference type="Proteomes" id="UP001139028">
    <property type="component" value="Unassembled WGS sequence"/>
</dbReference>
<comment type="caution">
    <text evidence="2">The sequence shown here is derived from an EMBL/GenBank/DDBJ whole genome shotgun (WGS) entry which is preliminary data.</text>
</comment>
<dbReference type="PANTHER" id="PTHR34220">
    <property type="entry name" value="SENSOR HISTIDINE KINASE YPDA"/>
    <property type="match status" value="1"/>
</dbReference>